<dbReference type="InterPro" id="IPR035425">
    <property type="entry name" value="CENP-T/H4_C"/>
</dbReference>
<dbReference type="Proteomes" id="UP000024376">
    <property type="component" value="Unassembled WGS sequence"/>
</dbReference>
<dbReference type="CDD" id="cd22920">
    <property type="entry name" value="HFD_CENP-T"/>
    <property type="match status" value="1"/>
</dbReference>
<dbReference type="GO" id="GO:0005694">
    <property type="term" value="C:chromosome"/>
    <property type="evidence" value="ECO:0007669"/>
    <property type="project" value="UniProtKB-SubCell"/>
</dbReference>
<evidence type="ECO:0000256" key="2">
    <source>
        <dbReference type="ARBA" id="ARBA00004286"/>
    </source>
</evidence>
<evidence type="ECO:0000313" key="7">
    <source>
        <dbReference type="EMBL" id="ETS03528.1"/>
    </source>
</evidence>
<dbReference type="GO" id="GO:0071821">
    <property type="term" value="C:FANCM-MHF complex"/>
    <property type="evidence" value="ECO:0007669"/>
    <property type="project" value="TreeGrafter"/>
</dbReference>
<protein>
    <recommendedName>
        <fullName evidence="6">CENP-T/Histone H4 histone fold domain-containing protein</fullName>
    </recommendedName>
</protein>
<feature type="compositionally biased region" description="Polar residues" evidence="5">
    <location>
        <begin position="177"/>
        <end position="188"/>
    </location>
</feature>
<accession>A0A024SEM2</accession>
<dbReference type="Pfam" id="PF15511">
    <property type="entry name" value="CENP-T_C"/>
    <property type="match status" value="1"/>
</dbReference>
<comment type="subcellular location">
    <subcellularLocation>
        <location evidence="2">Chromosome</location>
    </subcellularLocation>
    <subcellularLocation>
        <location evidence="1">Nucleus</location>
    </subcellularLocation>
</comment>
<evidence type="ECO:0000256" key="3">
    <source>
        <dbReference type="ARBA" id="ARBA00022454"/>
    </source>
</evidence>
<dbReference type="EMBL" id="KI911143">
    <property type="protein sequence ID" value="ETS03528.1"/>
    <property type="molecule type" value="Genomic_DNA"/>
</dbReference>
<gene>
    <name evidence="7" type="ORF">M419DRAFT_24424</name>
</gene>
<feature type="compositionally biased region" description="Polar residues" evidence="5">
    <location>
        <begin position="117"/>
        <end position="126"/>
    </location>
</feature>
<evidence type="ECO:0000259" key="6">
    <source>
        <dbReference type="Pfam" id="PF15511"/>
    </source>
</evidence>
<organism evidence="7 8">
    <name type="scientific">Hypocrea jecorina (strain ATCC 56765 / BCRC 32924 / NRRL 11460 / Rut C-30)</name>
    <name type="common">Trichoderma reesei</name>
    <dbReference type="NCBI Taxonomy" id="1344414"/>
    <lineage>
        <taxon>Eukaryota</taxon>
        <taxon>Fungi</taxon>
        <taxon>Dikarya</taxon>
        <taxon>Ascomycota</taxon>
        <taxon>Pezizomycotina</taxon>
        <taxon>Sordariomycetes</taxon>
        <taxon>Hypocreomycetidae</taxon>
        <taxon>Hypocreales</taxon>
        <taxon>Hypocreaceae</taxon>
        <taxon>Trichoderma</taxon>
    </lineage>
</organism>
<proteinExistence type="predicted"/>
<dbReference type="GO" id="GO:0046982">
    <property type="term" value="F:protein heterodimerization activity"/>
    <property type="evidence" value="ECO:0007669"/>
    <property type="project" value="InterPro"/>
</dbReference>
<dbReference type="AlphaFoldDB" id="A0A024SEM2"/>
<evidence type="ECO:0000256" key="5">
    <source>
        <dbReference type="SAM" id="MobiDB-lite"/>
    </source>
</evidence>
<feature type="compositionally biased region" description="Gly residues" evidence="5">
    <location>
        <begin position="135"/>
        <end position="147"/>
    </location>
</feature>
<dbReference type="OrthoDB" id="10071681at2759"/>
<keyword evidence="3" id="KW-0158">Chromosome</keyword>
<dbReference type="HOGENOM" id="CLU_024001_1_0_1"/>
<dbReference type="GO" id="GO:0031297">
    <property type="term" value="P:replication fork processing"/>
    <property type="evidence" value="ECO:0007669"/>
    <property type="project" value="TreeGrafter"/>
</dbReference>
<dbReference type="KEGG" id="trr:M419DRAFT_24424"/>
<feature type="region of interest" description="Disordered" evidence="5">
    <location>
        <begin position="366"/>
        <end position="390"/>
    </location>
</feature>
<feature type="domain" description="CENP-T/Histone H4 histone fold" evidence="6">
    <location>
        <begin position="395"/>
        <end position="471"/>
    </location>
</feature>
<keyword evidence="4" id="KW-0539">Nucleus</keyword>
<dbReference type="Gene3D" id="1.10.20.10">
    <property type="entry name" value="Histone, subunit A"/>
    <property type="match status" value="1"/>
</dbReference>
<reference evidence="8" key="1">
    <citation type="journal article" date="2013" name="Ind. Biotechnol.">
        <title>Comparative genomics analysis of Trichoderma reesei strains.</title>
        <authorList>
            <person name="Koike H."/>
            <person name="Aerts A."/>
            <person name="LaButti K."/>
            <person name="Grigoriev I.V."/>
            <person name="Baker S.E."/>
        </authorList>
    </citation>
    <scope>NUCLEOTIDE SEQUENCE [LARGE SCALE GENOMIC DNA]</scope>
    <source>
        <strain evidence="8">ATCC 56765 / BCRC 32924 / NRRL 11460 / Rut C-30</strain>
    </source>
</reference>
<dbReference type="SUPFAM" id="SSF47113">
    <property type="entry name" value="Histone-fold"/>
    <property type="match status" value="1"/>
</dbReference>
<evidence type="ECO:0000256" key="1">
    <source>
        <dbReference type="ARBA" id="ARBA00004123"/>
    </source>
</evidence>
<evidence type="ECO:0000313" key="8">
    <source>
        <dbReference type="Proteomes" id="UP000024376"/>
    </source>
</evidence>
<evidence type="ECO:0000256" key="4">
    <source>
        <dbReference type="ARBA" id="ARBA00023242"/>
    </source>
</evidence>
<dbReference type="GO" id="GO:0003682">
    <property type="term" value="F:chromatin binding"/>
    <property type="evidence" value="ECO:0007669"/>
    <property type="project" value="TreeGrafter"/>
</dbReference>
<dbReference type="PANTHER" id="PTHR22980:SF5">
    <property type="entry name" value="CENP-T_HISTONE H4 HISTONE FOLD DOMAIN-CONTAINING PROTEIN"/>
    <property type="match status" value="1"/>
</dbReference>
<sequence length="471" mass="52559">MNLDFLDMGRADADEVPVHTPPRRRTRSVEPSATRFPYYTPSNRYFQNPHYPRSVMNTPAFENAPTPHAIAARRALDQRRLATFTPGRSRRQSFREQRETPMLILRNLGRALAPTSNVIASSSSPDKVSADGNDDGNGNGEASGSGSGRSRRGDDDDDELPIDRPRLSLPLDEGSSDDLQPPQSSILDDGNLTVQSIELPRRAISEGPFSLRGSVSYYPGISDDAFWDDPYREHTASDSFGNTIRISPRGPGDPEIADLRRPIEAHHGSDFSFDMPEGLDDDNDQTTFYMRSPVIDDIHSILKAPNPVADDISLMHAKSREGVDDMMASTEDQFDHFPDIGDFGSVSSLGDAEMEAITQIDFETLGREPEKPDDDVMGYPHGRPKKKKRARISRHNIEYPQLPAVFVRQVAHTAMQTTGFINQRISADTLEALTQASDWYFEQLGDDLAAYANHANRRTIEERDVITLMNR</sequence>
<feature type="region of interest" description="Disordered" evidence="5">
    <location>
        <begin position="117"/>
        <end position="188"/>
    </location>
</feature>
<dbReference type="PANTHER" id="PTHR22980">
    <property type="entry name" value="CORTISTATIN"/>
    <property type="match status" value="1"/>
</dbReference>
<dbReference type="GO" id="GO:0000712">
    <property type="term" value="P:resolution of meiotic recombination intermediates"/>
    <property type="evidence" value="ECO:0007669"/>
    <property type="project" value="TreeGrafter"/>
</dbReference>
<name>A0A024SEM2_HYPJR</name>
<dbReference type="InterPro" id="IPR009072">
    <property type="entry name" value="Histone-fold"/>
</dbReference>